<evidence type="ECO:0000256" key="4">
    <source>
        <dbReference type="PROSITE-ProRule" id="PRU00221"/>
    </source>
</evidence>
<feature type="compositionally biased region" description="Low complexity" evidence="5">
    <location>
        <begin position="415"/>
        <end position="431"/>
    </location>
</feature>
<dbReference type="Gene3D" id="2.130.10.10">
    <property type="entry name" value="YVTN repeat-like/Quinoprotein amine dehydrogenase"/>
    <property type="match status" value="1"/>
</dbReference>
<dbReference type="InterPro" id="IPR019775">
    <property type="entry name" value="WD40_repeat_CS"/>
</dbReference>
<dbReference type="PROSITE" id="PS50082">
    <property type="entry name" value="WD_REPEATS_2"/>
    <property type="match status" value="3"/>
</dbReference>
<feature type="region of interest" description="Disordered" evidence="5">
    <location>
        <begin position="415"/>
        <end position="437"/>
    </location>
</feature>
<feature type="compositionally biased region" description="Acidic residues" evidence="5">
    <location>
        <begin position="44"/>
        <end position="68"/>
    </location>
</feature>
<dbReference type="Pfam" id="PF00400">
    <property type="entry name" value="WD40"/>
    <property type="match status" value="3"/>
</dbReference>
<dbReference type="PANTHER" id="PTHR14091:SF0">
    <property type="entry name" value="PERIODIC TRYPTOPHAN PROTEIN 1 HOMOLOG"/>
    <property type="match status" value="1"/>
</dbReference>
<organism evidence="6 7">
    <name type="scientific">Sphagnum jensenii</name>
    <dbReference type="NCBI Taxonomy" id="128206"/>
    <lineage>
        <taxon>Eukaryota</taxon>
        <taxon>Viridiplantae</taxon>
        <taxon>Streptophyta</taxon>
        <taxon>Embryophyta</taxon>
        <taxon>Bryophyta</taxon>
        <taxon>Sphagnophytina</taxon>
        <taxon>Sphagnopsida</taxon>
        <taxon>Sphagnales</taxon>
        <taxon>Sphagnaceae</taxon>
        <taxon>Sphagnum</taxon>
    </lineage>
</organism>
<gene>
    <name evidence="6" type="ORF">CSSPJE1EN1_LOCUS7365</name>
</gene>
<dbReference type="InterPro" id="IPR036322">
    <property type="entry name" value="WD40_repeat_dom_sf"/>
</dbReference>
<dbReference type="PRINTS" id="PR00320">
    <property type="entry name" value="GPROTEINBRPT"/>
</dbReference>
<feature type="repeat" description="WD" evidence="4">
    <location>
        <begin position="337"/>
        <end position="379"/>
    </location>
</feature>
<dbReference type="InterPro" id="IPR044285">
    <property type="entry name" value="PWP1"/>
</dbReference>
<keyword evidence="3" id="KW-0677">Repeat</keyword>
<sequence length="549" mass="59440">MIAAVCWVPKGAAKAVPVVAPPPSEAELRALLESQASVLHGDHSDEDEEEEENQDLEMEEDEETETADDPVAVALAAAVAVGASVQGKKAASNSGIDGVVDGLAELDMEHYDEEDDEGVELFGNGGLGSAYYPSNADDPYLVNKDDEDDEEIEDMTLKSSDLIILTARNEDDVSHIEVWVYETEGGDASEETEEEKNMYVHHDIMLPAFPLCLAWLDCSPKGDTMGNFVAVGTMQPDIEIWDLDVVDEVEPATVLGGTLQPGLQEEVIDELKSKTTTKKKKNKKKKSKEVKYKEGSHTDAVLGLSWNAEYRNVIASASADRTVKIWDIVKQSCEHTLQVHTDKVQAVAWNRKEAPVLLSGSFDRTVALMDMRAPTSAAIRWPVSADVESLAWDPFTSHSFLVSMEDGTVRGYDVRSGGSTTVSSSTAAPRTGNSTDGKPIFTIHAHEKAVCSLTYNPAAPNLIATSSTDKTVKLWDLTGNQPTCIASNNPKVGAIFSSSFCNDAPFLLALGGSKGNLHVWDTLTSAEVSRRFGKFSSSRPRTQPSKTKV</sequence>
<dbReference type="InterPro" id="IPR020472">
    <property type="entry name" value="WD40_PAC1"/>
</dbReference>
<dbReference type="Proteomes" id="UP001497444">
    <property type="component" value="Chromosome 14"/>
</dbReference>
<evidence type="ECO:0000256" key="5">
    <source>
        <dbReference type="SAM" id="MobiDB-lite"/>
    </source>
</evidence>
<evidence type="ECO:0000256" key="2">
    <source>
        <dbReference type="ARBA" id="ARBA00022574"/>
    </source>
</evidence>
<keyword evidence="7" id="KW-1185">Reference proteome</keyword>
<feature type="region of interest" description="Disordered" evidence="5">
    <location>
        <begin position="31"/>
        <end position="70"/>
    </location>
</feature>
<dbReference type="SMART" id="SM00320">
    <property type="entry name" value="WD40"/>
    <property type="match status" value="5"/>
</dbReference>
<proteinExistence type="predicted"/>
<dbReference type="SUPFAM" id="SSF50978">
    <property type="entry name" value="WD40 repeat-like"/>
    <property type="match status" value="1"/>
</dbReference>
<dbReference type="InterPro" id="IPR001680">
    <property type="entry name" value="WD40_rpt"/>
</dbReference>
<accession>A0ABP0W606</accession>
<dbReference type="PANTHER" id="PTHR14091">
    <property type="entry name" value="PERIODIC TRYPTOPHAN PROTEIN 1"/>
    <property type="match status" value="1"/>
</dbReference>
<evidence type="ECO:0000256" key="1">
    <source>
        <dbReference type="ARBA" id="ARBA00022553"/>
    </source>
</evidence>
<protein>
    <submittedName>
        <fullName evidence="6">Uncharacterized protein</fullName>
    </submittedName>
</protein>
<reference evidence="6" key="1">
    <citation type="submission" date="2024-02" db="EMBL/GenBank/DDBJ databases">
        <authorList>
            <consortium name="ELIXIR-Norway"/>
            <consortium name="Elixir Norway"/>
        </authorList>
    </citation>
    <scope>NUCLEOTIDE SEQUENCE</scope>
</reference>
<feature type="repeat" description="WD" evidence="4">
    <location>
        <begin position="294"/>
        <end position="336"/>
    </location>
</feature>
<keyword evidence="1" id="KW-0597">Phosphoprotein</keyword>
<dbReference type="PROSITE" id="PS00678">
    <property type="entry name" value="WD_REPEATS_1"/>
    <property type="match status" value="2"/>
</dbReference>
<feature type="repeat" description="WD" evidence="4">
    <location>
        <begin position="443"/>
        <end position="477"/>
    </location>
</feature>
<dbReference type="InterPro" id="IPR015943">
    <property type="entry name" value="WD40/YVTN_repeat-like_dom_sf"/>
</dbReference>
<dbReference type="EMBL" id="OZ020109">
    <property type="protein sequence ID" value="CAK9261887.1"/>
    <property type="molecule type" value="Genomic_DNA"/>
</dbReference>
<dbReference type="PROSITE" id="PS50294">
    <property type="entry name" value="WD_REPEATS_REGION"/>
    <property type="match status" value="2"/>
</dbReference>
<evidence type="ECO:0000313" key="6">
    <source>
        <dbReference type="EMBL" id="CAK9261887.1"/>
    </source>
</evidence>
<name>A0ABP0W606_9BRYO</name>
<keyword evidence="2 4" id="KW-0853">WD repeat</keyword>
<evidence type="ECO:0000256" key="3">
    <source>
        <dbReference type="ARBA" id="ARBA00022737"/>
    </source>
</evidence>
<evidence type="ECO:0000313" key="7">
    <source>
        <dbReference type="Proteomes" id="UP001497444"/>
    </source>
</evidence>